<accession>F2KF09</accession>
<dbReference type="RefSeq" id="WP_013692751.1">
    <property type="nucleotide sequence ID" value="NC_015379.1"/>
</dbReference>
<dbReference type="HOGENOM" id="CLU_1702749_0_0_6"/>
<reference evidence="1 2" key="1">
    <citation type="journal article" date="2011" name="J. Bacteriol.">
        <title>Complete genome sequence of a beneficial plant root-associated bacterium, Pseudomonas brassicacearum.</title>
        <authorList>
            <person name="Ortet P."/>
            <person name="Barakat M."/>
            <person name="Lalaouna D."/>
            <person name="Fochesato S."/>
            <person name="Barbe V."/>
            <person name="Vacherie B."/>
            <person name="Santaella C."/>
            <person name="Heulin T."/>
            <person name="Achouak W."/>
        </authorList>
    </citation>
    <scope>NUCLEOTIDE SEQUENCE [LARGE SCALE GENOMIC DNA]</scope>
    <source>
        <strain evidence="1 2">NFM421</strain>
    </source>
</reference>
<protein>
    <submittedName>
        <fullName evidence="1">Uncharacterized protein</fullName>
    </submittedName>
</protein>
<proteinExistence type="predicted"/>
<dbReference type="Proteomes" id="UP000006692">
    <property type="component" value="Chromosome"/>
</dbReference>
<evidence type="ECO:0000313" key="2">
    <source>
        <dbReference type="Proteomes" id="UP000006692"/>
    </source>
</evidence>
<organism evidence="1 2">
    <name type="scientific">Pseudomonas brassicacearum (strain NFM421)</name>
    <dbReference type="NCBI Taxonomy" id="994484"/>
    <lineage>
        <taxon>Bacteria</taxon>
        <taxon>Pseudomonadati</taxon>
        <taxon>Pseudomonadota</taxon>
        <taxon>Gammaproteobacteria</taxon>
        <taxon>Pseudomonadales</taxon>
        <taxon>Pseudomonadaceae</taxon>
        <taxon>Pseudomonas</taxon>
    </lineage>
</organism>
<gene>
    <name evidence="1" type="ORF">PSEBR_m645</name>
</gene>
<evidence type="ECO:0000313" key="1">
    <source>
        <dbReference type="EMBL" id="AEA68235.1"/>
    </source>
</evidence>
<sequence length="154" mass="16925">MNLSEYFATDDGSLPEIVVTYSDSSLVPKAFQYLFDHGAKNVTVDGGYLWINASQSEKPFSGPQDAMLVCSGAAEAFHVVLTGLHGCRSQIPDLGVCVFSDSLTLDYRMGAQWGRDQIHSFLDLLRHLKHLGGVVSIPWWGDEGEREFLAALES</sequence>
<dbReference type="AlphaFoldDB" id="F2KF09"/>
<dbReference type="EMBL" id="CP002585">
    <property type="protein sequence ID" value="AEA68235.1"/>
    <property type="molecule type" value="Genomic_DNA"/>
</dbReference>
<dbReference type="STRING" id="994484.PSEBR_m645"/>
<dbReference type="KEGG" id="pba:PSEBR_m645"/>
<name>F2KF09_PSEBN</name>
<reference key="2">
    <citation type="submission" date="2011-03" db="EMBL/GenBank/DDBJ databases">
        <title>Complete Genome Sequence of a beneficial plant roots-associated bacterium Pseudomonas brassicacearum.</title>
        <authorList>
            <person name="Ortet P."/>
            <person name="Barakat M."/>
            <person name="Lalaouna D."/>
            <person name="Fochesato S."/>
            <person name="Barbe V."/>
            <person name="Santaella C."/>
            <person name="Heulin T."/>
            <person name="Achouak W."/>
        </authorList>
    </citation>
    <scope>NUCLEOTIDE SEQUENCE</scope>
    <source>
        <strain>NFM421</strain>
    </source>
</reference>